<dbReference type="InterPro" id="IPR027385">
    <property type="entry name" value="Beta-barrel_OMP"/>
</dbReference>
<organism evidence="4 5">
    <name type="scientific">Vibrio nigripulchritudo SOn1</name>
    <dbReference type="NCBI Taxonomy" id="1238450"/>
    <lineage>
        <taxon>Bacteria</taxon>
        <taxon>Pseudomonadati</taxon>
        <taxon>Pseudomonadota</taxon>
        <taxon>Gammaproteobacteria</taxon>
        <taxon>Vibrionales</taxon>
        <taxon>Vibrionaceae</taxon>
        <taxon>Vibrio</taxon>
    </lineage>
</organism>
<dbReference type="Proteomes" id="UP000018211">
    <property type="component" value="Unassembled WGS sequence"/>
</dbReference>
<feature type="signal peptide" evidence="2">
    <location>
        <begin position="1"/>
        <end position="21"/>
    </location>
</feature>
<dbReference type="SUPFAM" id="SSF56925">
    <property type="entry name" value="OMPA-like"/>
    <property type="match status" value="1"/>
</dbReference>
<accession>A0AAV2VU18</accession>
<evidence type="ECO:0000256" key="2">
    <source>
        <dbReference type="SAM" id="SignalP"/>
    </source>
</evidence>
<dbReference type="RefSeq" id="WP_022599465.1">
    <property type="nucleotide sequence ID" value="NZ_LK391965.1"/>
</dbReference>
<feature type="chain" id="PRO_5043618220" evidence="2">
    <location>
        <begin position="22"/>
        <end position="208"/>
    </location>
</feature>
<dbReference type="EMBL" id="CAOF01000133">
    <property type="protein sequence ID" value="CCO47897.1"/>
    <property type="molecule type" value="Genomic_DNA"/>
</dbReference>
<evidence type="ECO:0000313" key="5">
    <source>
        <dbReference type="Proteomes" id="UP000018211"/>
    </source>
</evidence>
<evidence type="ECO:0000259" key="3">
    <source>
        <dbReference type="Pfam" id="PF13505"/>
    </source>
</evidence>
<evidence type="ECO:0000313" key="4">
    <source>
        <dbReference type="EMBL" id="CCO47897.1"/>
    </source>
</evidence>
<dbReference type="Gene3D" id="2.40.160.20">
    <property type="match status" value="1"/>
</dbReference>
<feature type="domain" description="Outer membrane protein beta-barrel" evidence="3">
    <location>
        <begin position="8"/>
        <end position="208"/>
    </location>
</feature>
<protein>
    <submittedName>
        <fullName evidence="4">Surface antigen</fullName>
    </submittedName>
</protein>
<dbReference type="AlphaFoldDB" id="A0AAV2VU18"/>
<reference evidence="4 5" key="1">
    <citation type="journal article" date="2013" name="ISME J.">
        <title>Comparative genomics of pathogenic lineages of Vibrio nigripulchritudo identifies virulence-associated traits.</title>
        <authorList>
            <person name="Goudenege D."/>
            <person name="Labreuche Y."/>
            <person name="Krin E."/>
            <person name="Ansquer D."/>
            <person name="Mangenot S."/>
            <person name="Calteau A."/>
            <person name="Medigue C."/>
            <person name="Mazel D."/>
            <person name="Polz M.F."/>
            <person name="Le Roux F."/>
        </authorList>
    </citation>
    <scope>NUCLEOTIDE SEQUENCE [LARGE SCALE GENOMIC DNA]</scope>
    <source>
        <strain evidence="4 5">SOn1</strain>
    </source>
</reference>
<name>A0AAV2VU18_9VIBR</name>
<sequence>MKKQFALVFASVAALSAGVNAKERPETYHLFTAKVGGSSFQSKVAAVGDYELAGRALSLDYSRMTSSWTKSQKLHLGVSFSGDIHYNSKKKSDTSKLYEVEEISSLTLNLAPKVSYSLTECVEIYGIAGLSYGFVEALEYKKTNVVDKDSKPRAKGAGYVWSVGASYKLDNDFEFGAELRGNHLTLKKDGKQGDADLYGMFVTMGYQF</sequence>
<comment type="caution">
    <text evidence="4">The sequence shown here is derived from an EMBL/GenBank/DDBJ whole genome shotgun (WGS) entry which is preliminary data.</text>
</comment>
<evidence type="ECO:0000256" key="1">
    <source>
        <dbReference type="ARBA" id="ARBA00022729"/>
    </source>
</evidence>
<keyword evidence="1 2" id="KW-0732">Signal</keyword>
<gene>
    <name evidence="4" type="ORF">VIBNISOn1_410050</name>
</gene>
<dbReference type="Pfam" id="PF13505">
    <property type="entry name" value="OMP_b-brl"/>
    <property type="match status" value="1"/>
</dbReference>
<dbReference type="InterPro" id="IPR011250">
    <property type="entry name" value="OMP/PagP_B-barrel"/>
</dbReference>
<proteinExistence type="predicted"/>